<protein>
    <submittedName>
        <fullName evidence="2">Uncharacterized protein</fullName>
    </submittedName>
</protein>
<dbReference type="PANTHER" id="PTHR33429:SF23">
    <property type="entry name" value="OS02G0709350 PROTEIN"/>
    <property type="match status" value="1"/>
</dbReference>
<evidence type="ECO:0000313" key="3">
    <source>
        <dbReference type="Proteomes" id="UP000604825"/>
    </source>
</evidence>
<dbReference type="AlphaFoldDB" id="A0A811Q113"/>
<feature type="transmembrane region" description="Helical" evidence="1">
    <location>
        <begin position="44"/>
        <end position="66"/>
    </location>
</feature>
<organism evidence="2 3">
    <name type="scientific">Miscanthus lutarioriparius</name>
    <dbReference type="NCBI Taxonomy" id="422564"/>
    <lineage>
        <taxon>Eukaryota</taxon>
        <taxon>Viridiplantae</taxon>
        <taxon>Streptophyta</taxon>
        <taxon>Embryophyta</taxon>
        <taxon>Tracheophyta</taxon>
        <taxon>Spermatophyta</taxon>
        <taxon>Magnoliopsida</taxon>
        <taxon>Liliopsida</taxon>
        <taxon>Poales</taxon>
        <taxon>Poaceae</taxon>
        <taxon>PACMAD clade</taxon>
        <taxon>Panicoideae</taxon>
        <taxon>Andropogonodae</taxon>
        <taxon>Andropogoneae</taxon>
        <taxon>Saccharinae</taxon>
        <taxon>Miscanthus</taxon>
    </lineage>
</organism>
<sequence length="137" mass="14380">MAASTTTPTMPATVTPLPGYGYQGSAAGAGAEPLHSSSGSIGTFFGVLVAVLVLTLLSCVFGRVCAAQADGPDERYDCTRLARRWCGWRAPRRAAVKREAKAPPVLLLEVPAALPLPEEPLNPALKLQAKVTIRVLI</sequence>
<keyword evidence="1" id="KW-0472">Membrane</keyword>
<accession>A0A811Q113</accession>
<proteinExistence type="predicted"/>
<dbReference type="EMBL" id="CAJGYO010000008">
    <property type="protein sequence ID" value="CAD6249771.1"/>
    <property type="molecule type" value="Genomic_DNA"/>
</dbReference>
<comment type="caution">
    <text evidence="2">The sequence shown here is derived from an EMBL/GenBank/DDBJ whole genome shotgun (WGS) entry which is preliminary data.</text>
</comment>
<keyword evidence="1" id="KW-0812">Transmembrane</keyword>
<dbReference type="OrthoDB" id="1738567at2759"/>
<dbReference type="PANTHER" id="PTHR33429">
    <property type="entry name" value="OS02G0708000 PROTEIN-RELATED"/>
    <property type="match status" value="1"/>
</dbReference>
<keyword evidence="1" id="KW-1133">Transmembrane helix</keyword>
<dbReference type="Proteomes" id="UP000604825">
    <property type="component" value="Unassembled WGS sequence"/>
</dbReference>
<reference evidence="2" key="1">
    <citation type="submission" date="2020-10" db="EMBL/GenBank/DDBJ databases">
        <authorList>
            <person name="Han B."/>
            <person name="Lu T."/>
            <person name="Zhao Q."/>
            <person name="Huang X."/>
            <person name="Zhao Y."/>
        </authorList>
    </citation>
    <scope>NUCLEOTIDE SEQUENCE</scope>
</reference>
<gene>
    <name evidence="2" type="ORF">NCGR_LOCUS33576</name>
</gene>
<keyword evidence="3" id="KW-1185">Reference proteome</keyword>
<evidence type="ECO:0000313" key="2">
    <source>
        <dbReference type="EMBL" id="CAD6249771.1"/>
    </source>
</evidence>
<name>A0A811Q113_9POAL</name>
<evidence type="ECO:0000256" key="1">
    <source>
        <dbReference type="SAM" id="Phobius"/>
    </source>
</evidence>